<comment type="cofactor">
    <cofactor evidence="1">
        <name>heme b</name>
        <dbReference type="ChEBI" id="CHEBI:60344"/>
    </cofactor>
</comment>
<dbReference type="EMBL" id="SPOI01000106">
    <property type="protein sequence ID" value="TIB37205.1"/>
    <property type="molecule type" value="Genomic_DNA"/>
</dbReference>
<comment type="subcellular location">
    <subcellularLocation>
        <location evidence="2">Membrane</location>
        <topology evidence="2">Multi-pass membrane protein</topology>
    </subcellularLocation>
</comment>
<feature type="transmembrane region" description="Helical" evidence="11">
    <location>
        <begin position="118"/>
        <end position="141"/>
    </location>
</feature>
<dbReference type="PANTHER" id="PTHR15422">
    <property type="entry name" value="OS05G0565100 PROTEIN"/>
    <property type="match status" value="1"/>
</dbReference>
<keyword evidence="7" id="KW-0249">Electron transport</keyword>
<feature type="transmembrane region" description="Helical" evidence="11">
    <location>
        <begin position="48"/>
        <end position="67"/>
    </location>
</feature>
<evidence type="ECO:0000256" key="4">
    <source>
        <dbReference type="ARBA" id="ARBA00022617"/>
    </source>
</evidence>
<dbReference type="PANTHER" id="PTHR15422:SF45">
    <property type="entry name" value="CYTOCHROME B561 DOMAIN-CONTAINING PROTEIN"/>
    <property type="match status" value="1"/>
</dbReference>
<keyword evidence="8 11" id="KW-1133">Transmembrane helix</keyword>
<keyword evidence="3" id="KW-0813">Transport</keyword>
<organism evidence="13 14">
    <name type="scientific">Wallemia ichthyophaga</name>
    <dbReference type="NCBI Taxonomy" id="245174"/>
    <lineage>
        <taxon>Eukaryota</taxon>
        <taxon>Fungi</taxon>
        <taxon>Dikarya</taxon>
        <taxon>Basidiomycota</taxon>
        <taxon>Wallemiomycotina</taxon>
        <taxon>Wallemiomycetes</taxon>
        <taxon>Wallemiales</taxon>
        <taxon>Wallemiaceae</taxon>
        <taxon>Wallemia</taxon>
    </lineage>
</organism>
<feature type="domain" description="Cytochrome b561" evidence="12">
    <location>
        <begin position="50"/>
        <end position="182"/>
    </location>
</feature>
<feature type="transmembrane region" description="Helical" evidence="11">
    <location>
        <begin position="191"/>
        <end position="213"/>
    </location>
</feature>
<keyword evidence="4" id="KW-0349">Heme</keyword>
<keyword evidence="5 11" id="KW-0812">Transmembrane</keyword>
<proteinExistence type="predicted"/>
<feature type="transmembrane region" description="Helical" evidence="11">
    <location>
        <begin position="161"/>
        <end position="179"/>
    </location>
</feature>
<evidence type="ECO:0000313" key="14">
    <source>
        <dbReference type="Proteomes" id="UP000310689"/>
    </source>
</evidence>
<evidence type="ECO:0000256" key="2">
    <source>
        <dbReference type="ARBA" id="ARBA00004141"/>
    </source>
</evidence>
<reference evidence="13 14" key="1">
    <citation type="submission" date="2019-03" db="EMBL/GenBank/DDBJ databases">
        <title>Sequencing 23 genomes of Wallemia ichthyophaga.</title>
        <authorList>
            <person name="Gostincar C."/>
        </authorList>
    </citation>
    <scope>NUCLEOTIDE SEQUENCE [LARGE SCALE GENOMIC DNA]</scope>
    <source>
        <strain evidence="13 14">EXF-6200</strain>
    </source>
</reference>
<evidence type="ECO:0000313" key="13">
    <source>
        <dbReference type="EMBL" id="TIB37205.1"/>
    </source>
</evidence>
<evidence type="ECO:0000256" key="11">
    <source>
        <dbReference type="SAM" id="Phobius"/>
    </source>
</evidence>
<dbReference type="AlphaFoldDB" id="A0A4T0GX23"/>
<keyword evidence="10 11" id="KW-0472">Membrane</keyword>
<evidence type="ECO:0000259" key="12">
    <source>
        <dbReference type="Pfam" id="PF03188"/>
    </source>
</evidence>
<evidence type="ECO:0000256" key="1">
    <source>
        <dbReference type="ARBA" id="ARBA00001970"/>
    </source>
</evidence>
<keyword evidence="6" id="KW-0479">Metal-binding</keyword>
<evidence type="ECO:0000256" key="5">
    <source>
        <dbReference type="ARBA" id="ARBA00022692"/>
    </source>
</evidence>
<protein>
    <recommendedName>
        <fullName evidence="12">Cytochrome b561 domain-containing protein</fullName>
    </recommendedName>
</protein>
<name>A0A4T0GX23_WALIC</name>
<feature type="transmembrane region" description="Helical" evidence="11">
    <location>
        <begin position="88"/>
        <end position="106"/>
    </location>
</feature>
<sequence>MSNSDAISPLLNNTNSDSSNQNAVISLLSLISTPILMILNSGNFFSPFTLHPIFQCIAISLIVLSILSLQPTSSGNSKLKAFDKHRKFISYFSLPSFLIGSSAMFYNKFSHSAPHFTTWHSTFGLISLSFLILQASVGIAFTIPSKDSPILPKSLYKYHRLSGYFVLLPLLAITATLGAGHSTWSSTQAPLPVRLIFVDTAAILLVLSIWSGIQKHKLGF</sequence>
<dbReference type="InterPro" id="IPR045150">
    <property type="entry name" value="CYB561D1/2"/>
</dbReference>
<evidence type="ECO:0000256" key="9">
    <source>
        <dbReference type="ARBA" id="ARBA00023004"/>
    </source>
</evidence>
<evidence type="ECO:0000256" key="7">
    <source>
        <dbReference type="ARBA" id="ARBA00022982"/>
    </source>
</evidence>
<dbReference type="GO" id="GO:0140575">
    <property type="term" value="F:transmembrane monodehydroascorbate reductase activity"/>
    <property type="evidence" value="ECO:0007669"/>
    <property type="project" value="InterPro"/>
</dbReference>
<dbReference type="Proteomes" id="UP000310689">
    <property type="component" value="Unassembled WGS sequence"/>
</dbReference>
<evidence type="ECO:0000256" key="10">
    <source>
        <dbReference type="ARBA" id="ARBA00023136"/>
    </source>
</evidence>
<feature type="transmembrane region" description="Helical" evidence="11">
    <location>
        <begin position="23"/>
        <end position="42"/>
    </location>
</feature>
<accession>A0A4T0GX23</accession>
<dbReference type="GO" id="GO:0016020">
    <property type="term" value="C:membrane"/>
    <property type="evidence" value="ECO:0007669"/>
    <property type="project" value="UniProtKB-SubCell"/>
</dbReference>
<comment type="caution">
    <text evidence="13">The sequence shown here is derived from an EMBL/GenBank/DDBJ whole genome shotgun (WGS) entry which is preliminary data.</text>
</comment>
<gene>
    <name evidence="13" type="ORF">E3P86_02245</name>
</gene>
<dbReference type="GO" id="GO:0046872">
    <property type="term" value="F:metal ion binding"/>
    <property type="evidence" value="ECO:0007669"/>
    <property type="project" value="UniProtKB-KW"/>
</dbReference>
<evidence type="ECO:0000256" key="3">
    <source>
        <dbReference type="ARBA" id="ARBA00022448"/>
    </source>
</evidence>
<evidence type="ECO:0000256" key="6">
    <source>
        <dbReference type="ARBA" id="ARBA00022723"/>
    </source>
</evidence>
<dbReference type="Pfam" id="PF03188">
    <property type="entry name" value="Cytochrom_B561"/>
    <property type="match status" value="1"/>
</dbReference>
<dbReference type="Gene3D" id="1.20.120.1770">
    <property type="match status" value="1"/>
</dbReference>
<dbReference type="OrthoDB" id="432881at2759"/>
<evidence type="ECO:0000256" key="8">
    <source>
        <dbReference type="ARBA" id="ARBA00022989"/>
    </source>
</evidence>
<dbReference type="InterPro" id="IPR006593">
    <property type="entry name" value="Cyt_b561/ferric_Rdtase_TM"/>
</dbReference>
<keyword evidence="9" id="KW-0408">Iron</keyword>